<keyword evidence="5" id="KW-0547">Nucleotide-binding</keyword>
<evidence type="ECO:0000256" key="3">
    <source>
        <dbReference type="ARBA" id="ARBA00022527"/>
    </source>
</evidence>
<evidence type="ECO:0000256" key="12">
    <source>
        <dbReference type="ARBA" id="ARBA00080806"/>
    </source>
</evidence>
<evidence type="ECO:0000256" key="2">
    <source>
        <dbReference type="ARBA" id="ARBA00012406"/>
    </source>
</evidence>
<feature type="region of interest" description="Disordered" evidence="13">
    <location>
        <begin position="535"/>
        <end position="575"/>
    </location>
</feature>
<feature type="compositionally biased region" description="Polar residues" evidence="13">
    <location>
        <begin position="890"/>
        <end position="902"/>
    </location>
</feature>
<dbReference type="InterPro" id="IPR011009">
    <property type="entry name" value="Kinase-like_dom_sf"/>
</dbReference>
<evidence type="ECO:0000256" key="8">
    <source>
        <dbReference type="ARBA" id="ARBA00047559"/>
    </source>
</evidence>
<accession>A0AAN8PF09</accession>
<feature type="domain" description="Protein kinase" evidence="14">
    <location>
        <begin position="201"/>
        <end position="442"/>
    </location>
</feature>
<evidence type="ECO:0000256" key="13">
    <source>
        <dbReference type="SAM" id="MobiDB-lite"/>
    </source>
</evidence>
<dbReference type="InterPro" id="IPR051681">
    <property type="entry name" value="Ser/Thr_Kinases-Pseudokinases"/>
</dbReference>
<keyword evidence="7" id="KW-0067">ATP-binding</keyword>
<feature type="region of interest" description="Disordered" evidence="13">
    <location>
        <begin position="881"/>
        <end position="953"/>
    </location>
</feature>
<evidence type="ECO:0000256" key="4">
    <source>
        <dbReference type="ARBA" id="ARBA00022679"/>
    </source>
</evidence>
<gene>
    <name evidence="15" type="ORF">RUM43_003189</name>
</gene>
<reference evidence="15 16" key="1">
    <citation type="submission" date="2023-10" db="EMBL/GenBank/DDBJ databases">
        <title>Genomes of two closely related lineages of the louse Polyplax serrata with different host specificities.</title>
        <authorList>
            <person name="Martinu J."/>
            <person name="Tarabai H."/>
            <person name="Stefka J."/>
            <person name="Hypsa V."/>
        </authorList>
    </citation>
    <scope>NUCLEOTIDE SEQUENCE [LARGE SCALE GENOMIC DNA]</scope>
    <source>
        <strain evidence="15">HR10_N</strain>
    </source>
</reference>
<dbReference type="PROSITE" id="PS50011">
    <property type="entry name" value="PROTEIN_KINASE_DOM"/>
    <property type="match status" value="1"/>
</dbReference>
<dbReference type="SUPFAM" id="SSF56112">
    <property type="entry name" value="Protein kinase-like (PK-like)"/>
    <property type="match status" value="1"/>
</dbReference>
<dbReference type="EMBL" id="JAWJWE010000036">
    <property type="protein sequence ID" value="KAK6629372.1"/>
    <property type="molecule type" value="Genomic_DNA"/>
</dbReference>
<dbReference type="EC" id="2.7.11.25" evidence="2"/>
<dbReference type="SMART" id="SM00220">
    <property type="entry name" value="S_TKc"/>
    <property type="match status" value="1"/>
</dbReference>
<comment type="caution">
    <text evidence="15">The sequence shown here is derived from an EMBL/GenBank/DDBJ whole genome shotgun (WGS) entry which is preliminary data.</text>
</comment>
<feature type="compositionally biased region" description="Basic residues" evidence="13">
    <location>
        <begin position="611"/>
        <end position="621"/>
    </location>
</feature>
<evidence type="ECO:0000256" key="10">
    <source>
        <dbReference type="ARBA" id="ARBA00074193"/>
    </source>
</evidence>
<comment type="similarity">
    <text evidence="1">Belongs to the protein kinase superfamily. STE Ser/Thr protein kinase family. MAP kinase kinase kinase subfamily.</text>
</comment>
<dbReference type="InterPro" id="IPR008271">
    <property type="entry name" value="Ser/Thr_kinase_AS"/>
</dbReference>
<keyword evidence="3" id="KW-0723">Serine/threonine-protein kinase</keyword>
<dbReference type="FunFam" id="1.10.510.10:FF:000087">
    <property type="entry name" value="Mitogen-activated protein kinase kinase kinase 12"/>
    <property type="match status" value="1"/>
</dbReference>
<dbReference type="AlphaFoldDB" id="A0AAN8PF09"/>
<proteinExistence type="inferred from homology"/>
<sequence length="953" mass="107785">MGEVSIRQTWGVPDTAMSFEKEKNSIELSIGLILENGNSEYSFLMDNSASATTIQPTELKETGSRRASCLVLVLQPYDSYGQLSERVVVSCRVEVLEYLTSPLSVSWLNFLEFNMVCIQEELGVLGSRVASARDGSLSTNERSLKDGMENMPPLDDSQEPAGWMDGLLGCLQPVWKIIGKATGNELKGHIQDDWEIPFEAITGLTWLGAGAQGAVFSGKLRGETVAVKKVQEKKETDIKNLRKLNHPNVVKFKGVCTQAPFFWIIMEYCPAGTLYNVLKSGEPVPPKRLISWSKQIASGMNYLHSHKIIHRDLKSPNVLIGIGEVMKISDFGTSREWNEKSTIMSFAGTVAWMAPEVILQEPCSEKVDVWSYGVVLWELLTGEAPYKDVEESCIIYGVGTKSMTLHIPSTCPEGFRILMTQCWSVKPRNRPSFKIILNHLEIAAKEVLSESNEDYFTSQKFWKKEVIDHMQHMKASGSQLKRVEADLIKKRKDELKHAQDIRCLFERKMERANHLYLELSTVLLQLEEREKEIKEREKSMNYRSGSRRRPFQKFNKRRKGKESISAPTSPEHKPYAEALLPSPVENTPKADVYVQLNGSSKVESVLLDRTSHHRKSRHRHTLSNSPRHSPGKDRKQLKSTSSDKSTRSNLVDCGTQTDLTCSCSSEADMRSVSDKHTISTSTCTEGIVEGCDEDEEKSGTKGERLTDNKKVYLMFDKNRTEMDANEPVYLVKRNGERWTYFYRAEDSKSEGSSPNENIPSPMVLSTSSLDEDVQNDNKLGRGNIEALDRHSRCVSDDDNLESLGRKVSELSLNGNRITPPETTDTTRRTKSLLEDRILDSFSEEDIYEQPIRRKSLARKPIGPGNRLNRHAYKERLILQDTDFSNEENTSEYVPSSRGSTLESRLKYPNDLLKGTGEYKVRQNKRKLSSRKYSDKSDSGSDSEEDTRQTEAIA</sequence>
<feature type="compositionally biased region" description="Polar residues" evidence="13">
    <location>
        <begin position="638"/>
        <end position="651"/>
    </location>
</feature>
<dbReference type="PANTHER" id="PTHR44329:SF304">
    <property type="entry name" value="MITOGEN-ACTIVATED PROTEIN KINASE KINASE KINASE 13-LIKE ISOFORM X1"/>
    <property type="match status" value="1"/>
</dbReference>
<name>A0AAN8PF09_POLSC</name>
<evidence type="ECO:0000313" key="15">
    <source>
        <dbReference type="EMBL" id="KAK6629372.1"/>
    </source>
</evidence>
<evidence type="ECO:0000259" key="14">
    <source>
        <dbReference type="PROSITE" id="PS50011"/>
    </source>
</evidence>
<dbReference type="Proteomes" id="UP001372834">
    <property type="component" value="Unassembled WGS sequence"/>
</dbReference>
<comment type="catalytic activity">
    <reaction evidence="8">
        <text>L-threonyl-[protein] + ATP = O-phospho-L-threonyl-[protein] + ADP + H(+)</text>
        <dbReference type="Rhea" id="RHEA:46608"/>
        <dbReference type="Rhea" id="RHEA-COMP:11060"/>
        <dbReference type="Rhea" id="RHEA-COMP:11605"/>
        <dbReference type="ChEBI" id="CHEBI:15378"/>
        <dbReference type="ChEBI" id="CHEBI:30013"/>
        <dbReference type="ChEBI" id="CHEBI:30616"/>
        <dbReference type="ChEBI" id="CHEBI:61977"/>
        <dbReference type="ChEBI" id="CHEBI:456216"/>
        <dbReference type="EC" id="2.7.11.25"/>
    </reaction>
</comment>
<evidence type="ECO:0000256" key="11">
    <source>
        <dbReference type="ARBA" id="ARBA00077446"/>
    </source>
</evidence>
<feature type="compositionally biased region" description="Basic residues" evidence="13">
    <location>
        <begin position="545"/>
        <end position="560"/>
    </location>
</feature>
<dbReference type="PRINTS" id="PR00109">
    <property type="entry name" value="TYRKINASE"/>
</dbReference>
<keyword evidence="4" id="KW-0808">Transferase</keyword>
<feature type="region of interest" description="Disordered" evidence="13">
    <location>
        <begin position="608"/>
        <end position="651"/>
    </location>
</feature>
<keyword evidence="6" id="KW-0418">Kinase</keyword>
<dbReference type="InterPro" id="IPR000719">
    <property type="entry name" value="Prot_kinase_dom"/>
</dbReference>
<protein>
    <recommendedName>
        <fullName evidence="10">Mitogen-activated protein kinase kinase kinase dlk-1</fullName>
        <ecNumber evidence="2">2.7.11.25</ecNumber>
    </recommendedName>
    <alternativeName>
        <fullName evidence="12">DAP kinase-like kinase</fullName>
    </alternativeName>
    <alternativeName>
        <fullName evidence="11">Death-associated protein kinase-like kinase</fullName>
    </alternativeName>
</protein>
<dbReference type="Gene3D" id="1.10.510.10">
    <property type="entry name" value="Transferase(Phosphotransferase) domain 1"/>
    <property type="match status" value="1"/>
</dbReference>
<evidence type="ECO:0000256" key="5">
    <source>
        <dbReference type="ARBA" id="ARBA00022741"/>
    </source>
</evidence>
<evidence type="ECO:0000256" key="1">
    <source>
        <dbReference type="ARBA" id="ARBA00006529"/>
    </source>
</evidence>
<dbReference type="PROSITE" id="PS00108">
    <property type="entry name" value="PROTEIN_KINASE_ST"/>
    <property type="match status" value="1"/>
</dbReference>
<dbReference type="GO" id="GO:0004709">
    <property type="term" value="F:MAP kinase kinase kinase activity"/>
    <property type="evidence" value="ECO:0007669"/>
    <property type="project" value="UniProtKB-EC"/>
</dbReference>
<evidence type="ECO:0000313" key="16">
    <source>
        <dbReference type="Proteomes" id="UP001372834"/>
    </source>
</evidence>
<dbReference type="Gene3D" id="3.30.200.20">
    <property type="entry name" value="Phosphorylase Kinase, domain 1"/>
    <property type="match status" value="1"/>
</dbReference>
<dbReference type="PANTHER" id="PTHR44329">
    <property type="entry name" value="SERINE/THREONINE-PROTEIN KINASE TNNI3K-RELATED"/>
    <property type="match status" value="1"/>
</dbReference>
<dbReference type="GO" id="GO:0006950">
    <property type="term" value="P:response to stress"/>
    <property type="evidence" value="ECO:0007669"/>
    <property type="project" value="UniProtKB-ARBA"/>
</dbReference>
<dbReference type="InterPro" id="IPR001245">
    <property type="entry name" value="Ser-Thr/Tyr_kinase_cat_dom"/>
</dbReference>
<dbReference type="GO" id="GO:0005524">
    <property type="term" value="F:ATP binding"/>
    <property type="evidence" value="ECO:0007669"/>
    <property type="project" value="UniProtKB-KW"/>
</dbReference>
<organism evidence="15 16">
    <name type="scientific">Polyplax serrata</name>
    <name type="common">Common mouse louse</name>
    <dbReference type="NCBI Taxonomy" id="468196"/>
    <lineage>
        <taxon>Eukaryota</taxon>
        <taxon>Metazoa</taxon>
        <taxon>Ecdysozoa</taxon>
        <taxon>Arthropoda</taxon>
        <taxon>Hexapoda</taxon>
        <taxon>Insecta</taxon>
        <taxon>Pterygota</taxon>
        <taxon>Neoptera</taxon>
        <taxon>Paraneoptera</taxon>
        <taxon>Psocodea</taxon>
        <taxon>Troctomorpha</taxon>
        <taxon>Phthiraptera</taxon>
        <taxon>Anoplura</taxon>
        <taxon>Polyplacidae</taxon>
        <taxon>Polyplax</taxon>
    </lineage>
</organism>
<dbReference type="Pfam" id="PF07714">
    <property type="entry name" value="PK_Tyr_Ser-Thr"/>
    <property type="match status" value="1"/>
</dbReference>
<evidence type="ECO:0000256" key="9">
    <source>
        <dbReference type="ARBA" id="ARBA00048329"/>
    </source>
</evidence>
<evidence type="ECO:0000256" key="6">
    <source>
        <dbReference type="ARBA" id="ARBA00022777"/>
    </source>
</evidence>
<dbReference type="GO" id="GO:0005737">
    <property type="term" value="C:cytoplasm"/>
    <property type="evidence" value="ECO:0007669"/>
    <property type="project" value="TreeGrafter"/>
</dbReference>
<comment type="catalytic activity">
    <reaction evidence="9">
        <text>L-seryl-[protein] + ATP = O-phospho-L-seryl-[protein] + ADP + H(+)</text>
        <dbReference type="Rhea" id="RHEA:17989"/>
        <dbReference type="Rhea" id="RHEA-COMP:9863"/>
        <dbReference type="Rhea" id="RHEA-COMP:11604"/>
        <dbReference type="ChEBI" id="CHEBI:15378"/>
        <dbReference type="ChEBI" id="CHEBI:29999"/>
        <dbReference type="ChEBI" id="CHEBI:30616"/>
        <dbReference type="ChEBI" id="CHEBI:83421"/>
        <dbReference type="ChEBI" id="CHEBI:456216"/>
        <dbReference type="EC" id="2.7.11.25"/>
    </reaction>
</comment>
<evidence type="ECO:0000256" key="7">
    <source>
        <dbReference type="ARBA" id="ARBA00022840"/>
    </source>
</evidence>